<feature type="compositionally biased region" description="Polar residues" evidence="1">
    <location>
        <begin position="126"/>
        <end position="143"/>
    </location>
</feature>
<dbReference type="Proteomes" id="UP001652582">
    <property type="component" value="Chromosome 7"/>
</dbReference>
<feature type="region of interest" description="Disordered" evidence="1">
    <location>
        <begin position="40"/>
        <end position="80"/>
    </location>
</feature>
<keyword evidence="2" id="KW-1185">Reference proteome</keyword>
<gene>
    <name evidence="3" type="primary">LOC128198261</name>
</gene>
<dbReference type="GeneID" id="128198261"/>
<proteinExistence type="predicted"/>
<evidence type="ECO:0000256" key="1">
    <source>
        <dbReference type="SAM" id="MobiDB-lite"/>
    </source>
</evidence>
<dbReference type="RefSeq" id="XP_052738558.1">
    <property type="nucleotide sequence ID" value="XM_052882598.1"/>
</dbReference>
<organism evidence="2 3">
    <name type="scientific">Bicyclus anynana</name>
    <name type="common">Squinting bush brown butterfly</name>
    <dbReference type="NCBI Taxonomy" id="110368"/>
    <lineage>
        <taxon>Eukaryota</taxon>
        <taxon>Metazoa</taxon>
        <taxon>Ecdysozoa</taxon>
        <taxon>Arthropoda</taxon>
        <taxon>Hexapoda</taxon>
        <taxon>Insecta</taxon>
        <taxon>Pterygota</taxon>
        <taxon>Neoptera</taxon>
        <taxon>Endopterygota</taxon>
        <taxon>Lepidoptera</taxon>
        <taxon>Glossata</taxon>
        <taxon>Ditrysia</taxon>
        <taxon>Papilionoidea</taxon>
        <taxon>Nymphalidae</taxon>
        <taxon>Satyrinae</taxon>
        <taxon>Satyrini</taxon>
        <taxon>Mycalesina</taxon>
        <taxon>Bicyclus</taxon>
    </lineage>
</organism>
<feature type="region of interest" description="Disordered" evidence="1">
    <location>
        <begin position="1"/>
        <end position="26"/>
    </location>
</feature>
<sequence length="143" mass="15398">MDETPDLSDNSVESSSSSKSGLNIPNQTIILELHDIKKDMPAAENATPEVKSKKKRRGRVAVENKTDPTKVSPSELVPTVTDSAGKEEFFDADGSSQDLSAIPAAALVLALQQSEHNQELKLDPATRTQATRENSNAITKTPK</sequence>
<name>A0ABM3LHL8_BICAN</name>
<protein>
    <submittedName>
        <fullName evidence="3">Uncharacterized protein LOC128198261</fullName>
    </submittedName>
</protein>
<evidence type="ECO:0000313" key="2">
    <source>
        <dbReference type="Proteomes" id="UP001652582"/>
    </source>
</evidence>
<accession>A0ABM3LHL8</accession>
<evidence type="ECO:0000313" key="3">
    <source>
        <dbReference type="RefSeq" id="XP_052738558.1"/>
    </source>
</evidence>
<feature type="region of interest" description="Disordered" evidence="1">
    <location>
        <begin position="118"/>
        <end position="143"/>
    </location>
</feature>
<reference evidence="3" key="1">
    <citation type="submission" date="2025-08" db="UniProtKB">
        <authorList>
            <consortium name="RefSeq"/>
        </authorList>
    </citation>
    <scope>IDENTIFICATION</scope>
</reference>
<feature type="compositionally biased region" description="Low complexity" evidence="1">
    <location>
        <begin position="8"/>
        <end position="20"/>
    </location>
</feature>